<feature type="compositionally biased region" description="Low complexity" evidence="1">
    <location>
        <begin position="209"/>
        <end position="220"/>
    </location>
</feature>
<feature type="chain" id="PRO_5008341949" evidence="2">
    <location>
        <begin position="26"/>
        <end position="260"/>
    </location>
</feature>
<keyword evidence="2" id="KW-0732">Signal</keyword>
<dbReference type="RefSeq" id="XP_018260825.1">
    <property type="nucleotide sequence ID" value="XM_018409822.1"/>
</dbReference>
<reference evidence="4" key="2">
    <citation type="submission" date="2013-07" db="EMBL/GenBank/DDBJ databases">
        <authorList>
            <consortium name="The Broad Institute Genome Sequencing Platform"/>
            <person name="Cuomo C."/>
            <person name="Litvintseva A."/>
            <person name="Chen Y."/>
            <person name="Heitman J."/>
            <person name="Sun S."/>
            <person name="Springer D."/>
            <person name="Dromer F."/>
            <person name="Young S.K."/>
            <person name="Zeng Q."/>
            <person name="Gargeya S."/>
            <person name="Fitzgerald M."/>
            <person name="Abouelleil A."/>
            <person name="Alvarado L."/>
            <person name="Berlin A.M."/>
            <person name="Chapman S.B."/>
            <person name="Dewar J."/>
            <person name="Goldberg J."/>
            <person name="Griggs A."/>
            <person name="Gujja S."/>
            <person name="Hansen M."/>
            <person name="Howarth C."/>
            <person name="Imamovic A."/>
            <person name="Larimer J."/>
            <person name="McCowan C."/>
            <person name="Murphy C."/>
            <person name="Pearson M."/>
            <person name="Priest M."/>
            <person name="Roberts A."/>
            <person name="Saif S."/>
            <person name="Shea T."/>
            <person name="Sykes S."/>
            <person name="Wortman J."/>
            <person name="Nusbaum C."/>
            <person name="Birren B."/>
        </authorList>
    </citation>
    <scope>NUCLEOTIDE SEQUENCE</scope>
    <source>
        <strain evidence="4">CBS 10117</strain>
    </source>
</reference>
<feature type="compositionally biased region" description="Low complexity" evidence="1">
    <location>
        <begin position="155"/>
        <end position="168"/>
    </location>
</feature>
<reference evidence="3" key="1">
    <citation type="submission" date="2013-07" db="EMBL/GenBank/DDBJ databases">
        <title>The Genome Sequence of Cryptococcus dejecticola CBS10117.</title>
        <authorList>
            <consortium name="The Broad Institute Genome Sequencing Platform"/>
            <person name="Cuomo C."/>
            <person name="Litvintseva A."/>
            <person name="Chen Y."/>
            <person name="Heitman J."/>
            <person name="Sun S."/>
            <person name="Springer D."/>
            <person name="Dromer F."/>
            <person name="Young S.K."/>
            <person name="Zeng Q."/>
            <person name="Gargeya S."/>
            <person name="Fitzgerald M."/>
            <person name="Abouelleil A."/>
            <person name="Alvarado L."/>
            <person name="Berlin A.M."/>
            <person name="Chapman S.B."/>
            <person name="Dewar J."/>
            <person name="Goldberg J."/>
            <person name="Griggs A."/>
            <person name="Gujja S."/>
            <person name="Hansen M."/>
            <person name="Howarth C."/>
            <person name="Imamovic A."/>
            <person name="Larimer J."/>
            <person name="McCowan C."/>
            <person name="Murphy C."/>
            <person name="Pearson M."/>
            <person name="Priest M."/>
            <person name="Roberts A."/>
            <person name="Saif S."/>
            <person name="Shea T."/>
            <person name="Sykes S."/>
            <person name="Wortman J."/>
            <person name="Nusbaum C."/>
            <person name="Birren B."/>
        </authorList>
    </citation>
    <scope>NUCLEOTIDE SEQUENCE [LARGE SCALE GENOMIC DNA]</scope>
    <source>
        <strain evidence="3">CBS 10117</strain>
    </source>
</reference>
<dbReference type="EMBL" id="KI894034">
    <property type="protein sequence ID" value="OBR82983.1"/>
    <property type="molecule type" value="Genomic_DNA"/>
</dbReference>
<evidence type="ECO:0000313" key="4">
    <source>
        <dbReference type="EMBL" id="WWC64530.1"/>
    </source>
</evidence>
<organism evidence="3">
    <name type="scientific">Kwoniella dejecticola CBS 10117</name>
    <dbReference type="NCBI Taxonomy" id="1296121"/>
    <lineage>
        <taxon>Eukaryota</taxon>
        <taxon>Fungi</taxon>
        <taxon>Dikarya</taxon>
        <taxon>Basidiomycota</taxon>
        <taxon>Agaricomycotina</taxon>
        <taxon>Tremellomycetes</taxon>
        <taxon>Tremellales</taxon>
        <taxon>Cryptococcaceae</taxon>
        <taxon>Kwoniella</taxon>
    </lineage>
</organism>
<feature type="compositionally biased region" description="Polar residues" evidence="1">
    <location>
        <begin position="98"/>
        <end position="114"/>
    </location>
</feature>
<proteinExistence type="predicted"/>
<evidence type="ECO:0000313" key="3">
    <source>
        <dbReference type="EMBL" id="OBR82983.1"/>
    </source>
</evidence>
<feature type="compositionally biased region" description="Polar residues" evidence="1">
    <location>
        <begin position="135"/>
        <end position="154"/>
    </location>
</feature>
<accession>A0A1A5ZYV1</accession>
<feature type="signal peptide" evidence="2">
    <location>
        <begin position="1"/>
        <end position="25"/>
    </location>
</feature>
<dbReference type="OrthoDB" id="10620389at2759"/>
<protein>
    <submittedName>
        <fullName evidence="3">Uncharacterized protein</fullName>
    </submittedName>
</protein>
<dbReference type="GeneID" id="28970240"/>
<dbReference type="Proteomes" id="UP000078595">
    <property type="component" value="Chromosome 9"/>
</dbReference>
<gene>
    <name evidence="3" type="ORF">I303_06541</name>
    <name evidence="4" type="ORF">I303_107140</name>
</gene>
<evidence type="ECO:0000313" key="5">
    <source>
        <dbReference type="Proteomes" id="UP000078595"/>
    </source>
</evidence>
<dbReference type="KEGG" id="kdj:28970240"/>
<name>A0A1A5ZYV1_9TREE</name>
<reference evidence="4" key="3">
    <citation type="submission" date="2024-02" db="EMBL/GenBank/DDBJ databases">
        <title>Comparative genomics of Cryptococcus and Kwoniella reveals pathogenesis evolution and contrasting modes of karyotype evolution via chromosome fusion or intercentromeric recombination.</title>
        <authorList>
            <person name="Coelho M.A."/>
            <person name="David-Palma M."/>
            <person name="Shea T."/>
            <person name="Bowers K."/>
            <person name="McGinley-Smith S."/>
            <person name="Mohammad A.W."/>
            <person name="Gnirke A."/>
            <person name="Yurkov A.M."/>
            <person name="Nowrousian M."/>
            <person name="Sun S."/>
            <person name="Cuomo C.A."/>
            <person name="Heitman J."/>
        </authorList>
    </citation>
    <scope>NUCLEOTIDE SEQUENCE</scope>
    <source>
        <strain evidence="4">CBS 10117</strain>
    </source>
</reference>
<feature type="region of interest" description="Disordered" evidence="1">
    <location>
        <begin position="92"/>
        <end position="260"/>
    </location>
</feature>
<sequence>MSPIAMRTSVLVLLHLAFHVRLASTQTANTTVTPTVAAIEHEYGHAPPNCTDYPNLSPENQYKCDTPELYVTSIVDTSTIIPGNYGTIDSATVAPLEPSSSDYPSAEPTSTSEGDQVDPVPTITTSQQEDHDGSAQASTEDTSITSEHAFQSDPSSWSSETETLTSFSGRAPTRTVGAMPTHPTTSADAQSEPIEGTPSISINLDGAYTSSDTTLESSSSFDPNAGDISYATSASDVSNSQDWSTSGSASSAFTQPAEPT</sequence>
<dbReference type="VEuPathDB" id="FungiDB:I303_06541"/>
<feature type="compositionally biased region" description="Polar residues" evidence="1">
    <location>
        <begin position="230"/>
        <end position="254"/>
    </location>
</feature>
<evidence type="ECO:0000256" key="1">
    <source>
        <dbReference type="SAM" id="MobiDB-lite"/>
    </source>
</evidence>
<dbReference type="EMBL" id="CP144538">
    <property type="protein sequence ID" value="WWC64530.1"/>
    <property type="molecule type" value="Genomic_DNA"/>
</dbReference>
<keyword evidence="5" id="KW-1185">Reference proteome</keyword>
<evidence type="ECO:0000256" key="2">
    <source>
        <dbReference type="SAM" id="SignalP"/>
    </source>
</evidence>
<dbReference type="AlphaFoldDB" id="A0A1A5ZYV1"/>